<protein>
    <recommendedName>
        <fullName evidence="1">Serine aminopeptidase S33 domain-containing protein</fullName>
    </recommendedName>
</protein>
<evidence type="ECO:0000313" key="2">
    <source>
        <dbReference type="EMBL" id="ADG30889.1"/>
    </source>
</evidence>
<evidence type="ECO:0000259" key="1">
    <source>
        <dbReference type="Pfam" id="PF12146"/>
    </source>
</evidence>
<reference evidence="2" key="1">
    <citation type="submission" date="2010-04" db="EMBL/GenBank/DDBJ databases">
        <title>Complete sequence of Thiomonas intermedia K12.</title>
        <authorList>
            <consortium name="US DOE Joint Genome Institute"/>
            <person name="Lucas S."/>
            <person name="Copeland A."/>
            <person name="Lapidus A."/>
            <person name="Cheng J.-F."/>
            <person name="Bruce D."/>
            <person name="Goodwin L."/>
            <person name="Pitluck S."/>
            <person name="Davenport K."/>
            <person name="Detter J.C."/>
            <person name="Han C."/>
            <person name="Tapia R."/>
            <person name="Land M."/>
            <person name="Hauser L."/>
            <person name="Kyrpides N."/>
            <person name="Ovchinnikova G."/>
            <person name="Kerfeld C.A."/>
            <person name="Cannon G.C."/>
            <person name="Heinhorst S."/>
            <person name="Woyke T."/>
        </authorList>
    </citation>
    <scope>NUCLEOTIDE SEQUENCE [LARGE SCALE GENOMIC DNA]</scope>
    <source>
        <strain evidence="2">K12</strain>
    </source>
</reference>
<dbReference type="AlphaFoldDB" id="D5X193"/>
<gene>
    <name evidence="2" type="ordered locus">Tint_1507</name>
</gene>
<dbReference type="InterPro" id="IPR029058">
    <property type="entry name" value="AB_hydrolase_fold"/>
</dbReference>
<dbReference type="HOGENOM" id="CLU_075730_0_0_4"/>
<dbReference type="Gene3D" id="3.40.50.1820">
    <property type="entry name" value="alpha/beta hydrolase"/>
    <property type="match status" value="1"/>
</dbReference>
<sequence>MRETTLTFGPQADLLGTVTFAANDAASPPPFGVLLFNAGVIHRVGAHRVNVKLARALAADGVATLRCDLHGMGDSLRADGRLSYKDQVVADLRAAMDVLQSTTGAQHFALVGFCSGAMPSYWTAQVDPRVSAIVMYDALNFITPLSVLRYLGVRLMRHGYGPKAWAVWTRVGLRGVAAVGAQAARIFTKGSRSTTMQASSAASVDEERVDRRTLGRGLLALAERGVGVMVFSAGTDFSAVNYADQLRDALGLRQARNPRLLFTHLHDIDHAVTTRVAQQQWIDTVQRGLRQLAPLSAQAASPPSSSSSSS</sequence>
<feature type="domain" description="Serine aminopeptidase S33" evidence="1">
    <location>
        <begin position="41"/>
        <end position="135"/>
    </location>
</feature>
<proteinExistence type="predicted"/>
<dbReference type="BioCyc" id="TINT75379:TINT_RS07555-MONOMER"/>
<accession>D5X193</accession>
<dbReference type="SUPFAM" id="SSF53474">
    <property type="entry name" value="alpha/beta-Hydrolases"/>
    <property type="match status" value="1"/>
</dbReference>
<dbReference type="KEGG" id="tin:Tint_1507"/>
<organism evidence="2">
    <name type="scientific">Thiomonas intermedia (strain K12)</name>
    <name type="common">Thiobacillus intermedius</name>
    <dbReference type="NCBI Taxonomy" id="75379"/>
    <lineage>
        <taxon>Bacteria</taxon>
        <taxon>Pseudomonadati</taxon>
        <taxon>Pseudomonadota</taxon>
        <taxon>Betaproteobacteria</taxon>
        <taxon>Burkholderiales</taxon>
        <taxon>Thiomonas</taxon>
    </lineage>
</organism>
<name>D5X193_THIK1</name>
<dbReference type="EMBL" id="CP002021">
    <property type="protein sequence ID" value="ADG30889.1"/>
    <property type="molecule type" value="Genomic_DNA"/>
</dbReference>
<dbReference type="Pfam" id="PF12146">
    <property type="entry name" value="Hydrolase_4"/>
    <property type="match status" value="1"/>
</dbReference>
<dbReference type="eggNOG" id="COG1073">
    <property type="taxonomic scope" value="Bacteria"/>
</dbReference>
<dbReference type="STRING" id="75379.Tint_1507"/>
<dbReference type="InterPro" id="IPR022742">
    <property type="entry name" value="Hydrolase_4"/>
</dbReference>